<proteinExistence type="predicted"/>
<name>A0A844W7Y8_9RHOB</name>
<evidence type="ECO:0000313" key="2">
    <source>
        <dbReference type="Proteomes" id="UP000443843"/>
    </source>
</evidence>
<protein>
    <recommendedName>
        <fullName evidence="3">Glyoxalase-like domain-containing protein</fullName>
    </recommendedName>
</protein>
<dbReference type="InterPro" id="IPR029068">
    <property type="entry name" value="Glyas_Bleomycin-R_OHBP_Dase"/>
</dbReference>
<dbReference type="SUPFAM" id="SSF54593">
    <property type="entry name" value="Glyoxalase/Bleomycin resistance protein/Dihydroxybiphenyl dioxygenase"/>
    <property type="match status" value="1"/>
</dbReference>
<keyword evidence="2" id="KW-1185">Reference proteome</keyword>
<reference evidence="1 2" key="1">
    <citation type="submission" date="2019-11" db="EMBL/GenBank/DDBJ databases">
        <title>Pseudooceanicola pacifica sp. nov., isolated from deep-sea sediment of the Pacific Ocean.</title>
        <authorList>
            <person name="Lyu L."/>
        </authorList>
    </citation>
    <scope>NUCLEOTIDE SEQUENCE [LARGE SCALE GENOMIC DNA]</scope>
    <source>
        <strain evidence="1 2">216_PA32_1</strain>
    </source>
</reference>
<organism evidence="1 2">
    <name type="scientific">Pseudooceanicola pacificus</name>
    <dbReference type="NCBI Taxonomy" id="2676438"/>
    <lineage>
        <taxon>Bacteria</taxon>
        <taxon>Pseudomonadati</taxon>
        <taxon>Pseudomonadota</taxon>
        <taxon>Alphaproteobacteria</taxon>
        <taxon>Rhodobacterales</taxon>
        <taxon>Paracoccaceae</taxon>
        <taxon>Pseudooceanicola</taxon>
    </lineage>
</organism>
<evidence type="ECO:0008006" key="3">
    <source>
        <dbReference type="Google" id="ProtNLM"/>
    </source>
</evidence>
<gene>
    <name evidence="1" type="ORF">GLS40_02355</name>
</gene>
<dbReference type="RefSeq" id="WP_160380987.1">
    <property type="nucleotide sequence ID" value="NZ_WNXQ01000001.1"/>
</dbReference>
<dbReference type="AlphaFoldDB" id="A0A844W7Y8"/>
<dbReference type="EMBL" id="WNXQ01000001">
    <property type="protein sequence ID" value="MWB76863.1"/>
    <property type="molecule type" value="Genomic_DNA"/>
</dbReference>
<evidence type="ECO:0000313" key="1">
    <source>
        <dbReference type="EMBL" id="MWB76863.1"/>
    </source>
</evidence>
<comment type="caution">
    <text evidence="1">The sequence shown here is derived from an EMBL/GenBank/DDBJ whole genome shotgun (WGS) entry which is preliminary data.</text>
</comment>
<dbReference type="Proteomes" id="UP000443843">
    <property type="component" value="Unassembled WGS sequence"/>
</dbReference>
<dbReference type="Gene3D" id="3.10.180.10">
    <property type="entry name" value="2,3-Dihydroxybiphenyl 1,2-Dioxygenase, domain 1"/>
    <property type="match status" value="1"/>
</dbReference>
<sequence length="256" mass="27077">MAIHLRQICLVAGDLSSAIDPLCEVFDTPVCYEDPAVAKYGLENALLGMGTQFLEVVAPTQGGTAAGRYLQRRGGDGGYMVICQVPTRQEQVAVRDNATANGVRVAHESDRGNWYLLQLHPGDMGASFLSVEWDDQEDVSGNWEPAGGMAWADRVPDGPVTAITGAELQADDPQALAERWGKVAGLPVVEVAGAPQIALANAALRFVPATDGRGPGLSAVTLTCSDRDGVLKRADRMGLRTGDTQLVICGTRFDLG</sequence>
<accession>A0A844W7Y8</accession>